<feature type="binding site" evidence="11">
    <location>
        <position position="361"/>
    </location>
    <ligand>
        <name>Zn(2+)</name>
        <dbReference type="ChEBI" id="CHEBI:29105"/>
        <label>2</label>
    </ligand>
</feature>
<feature type="binding site" evidence="11">
    <location>
        <position position="345"/>
    </location>
    <ligand>
        <name>Zn(2+)</name>
        <dbReference type="ChEBI" id="CHEBI:29105"/>
        <label>1</label>
    </ligand>
</feature>
<accession>A0A1I8AAA1</accession>
<dbReference type="Proteomes" id="UP000095287">
    <property type="component" value="Unplaced"/>
</dbReference>
<evidence type="ECO:0000313" key="17">
    <source>
        <dbReference type="WBParaSite" id="L893_g368.t1"/>
    </source>
</evidence>
<comment type="subcellular location">
    <subcellularLocation>
        <location evidence="1 13">Nucleus</location>
    </subcellularLocation>
</comment>
<keyword evidence="8" id="KW-0805">Transcription regulation</keyword>
<dbReference type="InterPro" id="IPR001965">
    <property type="entry name" value="Znf_PHD"/>
</dbReference>
<dbReference type="CDD" id="cd15505">
    <property type="entry name" value="PHD_ING"/>
    <property type="match status" value="1"/>
</dbReference>
<dbReference type="AlphaFoldDB" id="A0A1I8AAA1"/>
<comment type="similarity">
    <text evidence="2 13">Belongs to the ING family.</text>
</comment>
<keyword evidence="9" id="KW-0804">Transcription</keyword>
<evidence type="ECO:0000313" key="16">
    <source>
        <dbReference type="Proteomes" id="UP000095287"/>
    </source>
</evidence>
<evidence type="ECO:0000256" key="10">
    <source>
        <dbReference type="ARBA" id="ARBA00023242"/>
    </source>
</evidence>
<dbReference type="GO" id="GO:0035267">
    <property type="term" value="C:NuA4 histone acetyltransferase complex"/>
    <property type="evidence" value="ECO:0007669"/>
    <property type="project" value="TreeGrafter"/>
</dbReference>
<organism evidence="16 17">
    <name type="scientific">Steinernema glaseri</name>
    <dbReference type="NCBI Taxonomy" id="37863"/>
    <lineage>
        <taxon>Eukaryota</taxon>
        <taxon>Metazoa</taxon>
        <taxon>Ecdysozoa</taxon>
        <taxon>Nematoda</taxon>
        <taxon>Chromadorea</taxon>
        <taxon>Rhabditida</taxon>
        <taxon>Tylenchina</taxon>
        <taxon>Panagrolaimomorpha</taxon>
        <taxon>Strongyloidoidea</taxon>
        <taxon>Steinernematidae</taxon>
        <taxon>Steinernema</taxon>
    </lineage>
</organism>
<dbReference type="PROSITE" id="PS50016">
    <property type="entry name" value="ZF_PHD_2"/>
    <property type="match status" value="1"/>
</dbReference>
<evidence type="ECO:0000256" key="4">
    <source>
        <dbReference type="ARBA" id="ARBA00022723"/>
    </source>
</evidence>
<comment type="function">
    <text evidence="13">Component of an histone acetyltransferase complex.</text>
</comment>
<evidence type="ECO:0000256" key="6">
    <source>
        <dbReference type="ARBA" id="ARBA00022833"/>
    </source>
</evidence>
<feature type="region of interest" description="Disordered" evidence="14">
    <location>
        <begin position="128"/>
        <end position="164"/>
    </location>
</feature>
<dbReference type="CDD" id="cd16859">
    <property type="entry name" value="ING_ING4_5"/>
    <property type="match status" value="1"/>
</dbReference>
<feature type="region of interest" description="Disordered" evidence="14">
    <location>
        <begin position="176"/>
        <end position="237"/>
    </location>
</feature>
<comment type="subunit">
    <text evidence="13">Component of an histone acetyltransferase complex. Interacts with H3K4me3 and to a lesser extent with H3K4me2.</text>
</comment>
<feature type="domain" description="PHD-type" evidence="15">
    <location>
        <begin position="318"/>
        <end position="367"/>
    </location>
</feature>
<dbReference type="PANTHER" id="PTHR10333:SF103">
    <property type="entry name" value="INHIBITOR OF GROWTH PROTEIN 3"/>
    <property type="match status" value="1"/>
</dbReference>
<dbReference type="InterPro" id="IPR011011">
    <property type="entry name" value="Znf_FYVE_PHD"/>
</dbReference>
<evidence type="ECO:0000256" key="2">
    <source>
        <dbReference type="ARBA" id="ARBA00010210"/>
    </source>
</evidence>
<evidence type="ECO:0000259" key="15">
    <source>
        <dbReference type="PROSITE" id="PS50016"/>
    </source>
</evidence>
<dbReference type="GO" id="GO:0006325">
    <property type="term" value="P:chromatin organization"/>
    <property type="evidence" value="ECO:0007669"/>
    <property type="project" value="UniProtKB-KW"/>
</dbReference>
<dbReference type="Pfam" id="PF12998">
    <property type="entry name" value="ING"/>
    <property type="match status" value="1"/>
</dbReference>
<evidence type="ECO:0000256" key="7">
    <source>
        <dbReference type="ARBA" id="ARBA00022853"/>
    </source>
</evidence>
<dbReference type="SMART" id="SM01408">
    <property type="entry name" value="ING"/>
    <property type="match status" value="1"/>
</dbReference>
<feature type="binding site" evidence="11">
    <location>
        <position position="334"/>
    </location>
    <ligand>
        <name>Zn(2+)</name>
        <dbReference type="ChEBI" id="CHEBI:29105"/>
        <label>2</label>
    </ligand>
</feature>
<feature type="binding site" evidence="11">
    <location>
        <position position="339"/>
    </location>
    <ligand>
        <name>Zn(2+)</name>
        <dbReference type="ChEBI" id="CHEBI:29105"/>
        <label>2</label>
    </ligand>
</feature>
<keyword evidence="6 11" id="KW-0862">Zinc</keyword>
<dbReference type="Gene3D" id="6.10.140.1740">
    <property type="match status" value="1"/>
</dbReference>
<sequence length="388" mass="44013">MQFLDDYIELLDNVPAEVRERFEEMRKLDDLNNHALIEYERKCNEYVTLSRQRTSSERAEAKKLLDEMLKTIRHRSSQKLLMADQMFDMMKKYEERLAKESMLYKYELEADNPGITEQIESKFNQTVRSYKPIRGEKKKRGRKPGSGNRTNVLTGSNGPVHENGNHIAQILLGDLTNGHSSSMENGKNGKDENLPRRKPISPGMTIASIQRQSRERSHSRSRGSRASTPGTKMNPLVNGVNTAASSLLMNASESRHGRPRKLTSRAQEMIINRLENRVGRPPGSGASAHRTAEQQPTVHHGPPEPMRTDDREDDSDLRTWCVCNEKSYGEMVACDGKSCPYEWFHYQCVNVTEPPKGAWLCPHCRQQAAVGNAFSHSESSTAQDQTKL</sequence>
<dbReference type="SUPFAM" id="SSF57903">
    <property type="entry name" value="FYVE/PHD zinc finger"/>
    <property type="match status" value="1"/>
</dbReference>
<dbReference type="GO" id="GO:0005634">
    <property type="term" value="C:nucleus"/>
    <property type="evidence" value="ECO:0007669"/>
    <property type="project" value="UniProtKB-SubCell"/>
</dbReference>
<evidence type="ECO:0000256" key="14">
    <source>
        <dbReference type="SAM" id="MobiDB-lite"/>
    </source>
</evidence>
<comment type="domain">
    <text evidence="13">The PHD-type zinc finger mediates the binding to H3K4me3.</text>
</comment>
<keyword evidence="5 12" id="KW-0863">Zinc-finger</keyword>
<feature type="binding site" evidence="11">
    <location>
        <position position="364"/>
    </location>
    <ligand>
        <name>Zn(2+)</name>
        <dbReference type="ChEBI" id="CHEBI:29105"/>
        <label>2</label>
    </ligand>
</feature>
<dbReference type="SMART" id="SM00249">
    <property type="entry name" value="PHD"/>
    <property type="match status" value="1"/>
</dbReference>
<dbReference type="InterPro" id="IPR024610">
    <property type="entry name" value="ING_N_histone-binding"/>
</dbReference>
<feature type="binding site" evidence="11">
    <location>
        <position position="323"/>
    </location>
    <ligand>
        <name>Zn(2+)</name>
        <dbReference type="ChEBI" id="CHEBI:29105"/>
        <label>1</label>
    </ligand>
</feature>
<evidence type="ECO:0000256" key="13">
    <source>
        <dbReference type="RuleBase" id="RU361213"/>
    </source>
</evidence>
<evidence type="ECO:0000256" key="5">
    <source>
        <dbReference type="ARBA" id="ARBA00022771"/>
    </source>
</evidence>
<name>A0A1I8AAA1_9BILA</name>
<dbReference type="Gene3D" id="3.30.40.10">
    <property type="entry name" value="Zinc/RING finger domain, C3HC4 (zinc finger)"/>
    <property type="match status" value="1"/>
</dbReference>
<feature type="binding site" evidence="11">
    <location>
        <position position="348"/>
    </location>
    <ligand>
        <name>Zn(2+)</name>
        <dbReference type="ChEBI" id="CHEBI:29105"/>
        <label>1</label>
    </ligand>
</feature>
<evidence type="ECO:0000256" key="1">
    <source>
        <dbReference type="ARBA" id="ARBA00004123"/>
    </source>
</evidence>
<dbReference type="PROSITE" id="PS01359">
    <property type="entry name" value="ZF_PHD_1"/>
    <property type="match status" value="1"/>
</dbReference>
<evidence type="ECO:0000256" key="3">
    <source>
        <dbReference type="ARBA" id="ARBA00022604"/>
    </source>
</evidence>
<keyword evidence="3" id="KW-0341">Growth regulation</keyword>
<proteinExistence type="inferred from homology"/>
<dbReference type="InterPro" id="IPR013083">
    <property type="entry name" value="Znf_RING/FYVE/PHD"/>
</dbReference>
<protein>
    <recommendedName>
        <fullName evidence="13">Inhibitor of growth protein</fullName>
    </recommendedName>
</protein>
<dbReference type="InterPro" id="IPR019786">
    <property type="entry name" value="Zinc_finger_PHD-type_CS"/>
</dbReference>
<reference evidence="17" key="1">
    <citation type="submission" date="2016-11" db="UniProtKB">
        <authorList>
            <consortium name="WormBaseParasite"/>
        </authorList>
    </citation>
    <scope>IDENTIFICATION</scope>
</reference>
<evidence type="ECO:0000256" key="12">
    <source>
        <dbReference type="PROSITE-ProRule" id="PRU00146"/>
    </source>
</evidence>
<feature type="binding site" evidence="11">
    <location>
        <position position="321"/>
    </location>
    <ligand>
        <name>Zn(2+)</name>
        <dbReference type="ChEBI" id="CHEBI:29105"/>
        <label>1</label>
    </ligand>
</feature>
<evidence type="ECO:0000256" key="9">
    <source>
        <dbReference type="ARBA" id="ARBA00023163"/>
    </source>
</evidence>
<dbReference type="InterPro" id="IPR019787">
    <property type="entry name" value="Znf_PHD-finger"/>
</dbReference>
<feature type="region of interest" description="Disordered" evidence="14">
    <location>
        <begin position="276"/>
        <end position="315"/>
    </location>
</feature>
<dbReference type="InterPro" id="IPR028651">
    <property type="entry name" value="ING_fam"/>
</dbReference>
<keyword evidence="16" id="KW-1185">Reference proteome</keyword>
<dbReference type="WBParaSite" id="L893_g368.t1">
    <property type="protein sequence ID" value="L893_g368.t1"/>
    <property type="gene ID" value="L893_g368"/>
</dbReference>
<keyword evidence="4 11" id="KW-0479">Metal-binding</keyword>
<keyword evidence="10 13" id="KW-0539">Nucleus</keyword>
<dbReference type="GO" id="GO:0008270">
    <property type="term" value="F:zinc ion binding"/>
    <property type="evidence" value="ECO:0007669"/>
    <property type="project" value="UniProtKB-KW"/>
</dbReference>
<keyword evidence="7 13" id="KW-0156">Chromatin regulator</keyword>
<evidence type="ECO:0000256" key="11">
    <source>
        <dbReference type="PIRSR" id="PIRSR628651-51"/>
    </source>
</evidence>
<evidence type="ECO:0000256" key="8">
    <source>
        <dbReference type="ARBA" id="ARBA00023015"/>
    </source>
</evidence>
<dbReference type="PANTHER" id="PTHR10333">
    <property type="entry name" value="INHIBITOR OF GROWTH PROTEIN"/>
    <property type="match status" value="1"/>
</dbReference>